<protein>
    <submittedName>
        <fullName evidence="1">Uncharacterized protein</fullName>
    </submittedName>
</protein>
<evidence type="ECO:0000313" key="1">
    <source>
        <dbReference type="EMBL" id="TDY59942.1"/>
    </source>
</evidence>
<name>A0A4R8M6Q5_9BACT</name>
<keyword evidence="2" id="KW-1185">Reference proteome</keyword>
<dbReference type="RefSeq" id="WP_133957784.1">
    <property type="nucleotide sequence ID" value="NZ_SORI01000010.1"/>
</dbReference>
<accession>A0A4R8M6Q5</accession>
<dbReference type="AlphaFoldDB" id="A0A4R8M6Q5"/>
<dbReference type="Proteomes" id="UP000295066">
    <property type="component" value="Unassembled WGS sequence"/>
</dbReference>
<organism evidence="1 2">
    <name type="scientific">Aminivibrio pyruvatiphilus</name>
    <dbReference type="NCBI Taxonomy" id="1005740"/>
    <lineage>
        <taxon>Bacteria</taxon>
        <taxon>Thermotogati</taxon>
        <taxon>Synergistota</taxon>
        <taxon>Synergistia</taxon>
        <taxon>Synergistales</taxon>
        <taxon>Aminobacteriaceae</taxon>
        <taxon>Aminivibrio</taxon>
    </lineage>
</organism>
<sequence length="355" mass="38106">MKSLRSMIIPAVVSVIAAFLFSSPVYAGPVYRIVMPLVRGEEARAELPGGRIFPLGKVTGLPTATRWPGYTASKWAAPGTVAASAVNAVHLTLSVEKDAGRTMSILPLHTVAPAAGDKAFITLDVPAGTGFFGGWAPPVGTRVLVRKADGLLVPLEVSGLPSPGDELIFDVEEEERPYIIDVENRPGGRVLGWYQAGPKVLARVIRPVRGVGRFGGTEFQGRGRIRANHSGVIDVSTAGRGVTGGFQILPFLHSKSKEMGGAWQLSQWLIIASETERALPGTAPLFSGNLVPGSQLSDVLWDIWSTYGRKPLVLCRLDGGPWEKLPEEGGKQDFALERVTHLRIYSPFTGEPQKE</sequence>
<reference evidence="1 2" key="1">
    <citation type="submission" date="2019-03" db="EMBL/GenBank/DDBJ databases">
        <title>Genomic Encyclopedia of Type Strains, Phase IV (KMG-IV): sequencing the most valuable type-strain genomes for metagenomic binning, comparative biology and taxonomic classification.</title>
        <authorList>
            <person name="Goeker M."/>
        </authorList>
    </citation>
    <scope>NUCLEOTIDE SEQUENCE [LARGE SCALE GENOMIC DNA]</scope>
    <source>
        <strain evidence="1 2">DSM 25964</strain>
    </source>
</reference>
<proteinExistence type="predicted"/>
<dbReference type="EMBL" id="SORI01000010">
    <property type="protein sequence ID" value="TDY59942.1"/>
    <property type="molecule type" value="Genomic_DNA"/>
</dbReference>
<comment type="caution">
    <text evidence="1">The sequence shown here is derived from an EMBL/GenBank/DDBJ whole genome shotgun (WGS) entry which is preliminary data.</text>
</comment>
<gene>
    <name evidence="1" type="ORF">C8D99_11075</name>
</gene>
<dbReference type="OrthoDB" id="2152at2"/>
<evidence type="ECO:0000313" key="2">
    <source>
        <dbReference type="Proteomes" id="UP000295066"/>
    </source>
</evidence>